<dbReference type="InterPro" id="IPR007807">
    <property type="entry name" value="TcmA/NAT10_helicase"/>
</dbReference>
<keyword evidence="6 9" id="KW-0067">ATP-binding</keyword>
<comment type="subcellular location">
    <subcellularLocation>
        <location evidence="9">Cytoplasm</location>
    </subcellularLocation>
</comment>
<reference evidence="11 12" key="1">
    <citation type="submission" date="2020-06" db="EMBL/GenBank/DDBJ databases">
        <title>Mannheimia pernigra sp. nov. isolated from bovine respiratory tract.</title>
        <authorList>
            <person name="Kuhnert P."/>
            <person name="Akarsu-Egger H."/>
        </authorList>
    </citation>
    <scope>NUCLEOTIDE SEQUENCE [LARGE SCALE GENOMIC DNA]</scope>
    <source>
        <strain evidence="11 12">BNO311</strain>
    </source>
</reference>
<keyword evidence="5 9" id="KW-0547">Nucleotide-binding</keyword>
<dbReference type="InterPro" id="IPR024914">
    <property type="entry name" value="tRNA_acetyltr_TmcA"/>
</dbReference>
<sequence>MRKLVIVNDQNKKLAQYVPKLVSSGVHLPSSIYPIPFSNAKSILGNEYPFAIYDMRAENGINFHLEAFSILAGTIQENGTLFLLCPQWHNLENELDYDALRWNANHAIACPNFYQHFKQLVAKFGFEIKPDLPKLPVTSGQISTKFCNLTEQQQKILQNLPLDNADIHLITAPRGRGKSTLAGKLAETISQENPVVITARSHSALPNFWKQVEGEKVRFFAPDRLIQAVGNSENFAKTWLFIDEAASLPLPMLQQCCEHFDKVVLTTTTQNYEGTGRGFELKLPKMLNKPFKHWTLSEPLRWGENDPLERFITDLLLLSEEKAPLFSKEGQGEIWQKQLSKNIIYSNKHLQEKSSFYHLLASAHYKTTPTDLRRLFDGERQIFLHKTENEKLIGGIWAMLEGGFSDELTQAIWRGERRPQGNLVAQYLCFQGNLPQACKLHSVRISRIAVLPEKQNQGIGKRLISQFILQNIQQKQPLDFISVSFGLTAPLYQFWANCGFELVQITPNKEASSGYRSAMMIYPISEQGKQFTQQATQAFVRDFALQPFFTEICEELQNFEQFQPLVEISLDERDWQNLTAFANGKRALPAVYISLKRLYLSAPQTLNLLAVFNEHQQKYSKVEIEKYREIVKTYLKSVNH</sequence>
<dbReference type="Pfam" id="PF17176">
    <property type="entry name" value="tRNA_bind_3"/>
    <property type="match status" value="1"/>
</dbReference>
<dbReference type="GO" id="GO:1904812">
    <property type="term" value="P:rRNA acetylation involved in maturation of SSU-rRNA"/>
    <property type="evidence" value="ECO:0007669"/>
    <property type="project" value="TreeGrafter"/>
</dbReference>
<dbReference type="PROSITE" id="PS51186">
    <property type="entry name" value="GNAT"/>
    <property type="match status" value="1"/>
</dbReference>
<accession>A0A7D5DWD7</accession>
<comment type="catalytic activity">
    <reaction evidence="9">
        <text>cytidine(34) in elongator tRNA(Met) + acetyl-CoA + ATP + H2O = N(4)-acetylcytidine(34) in elongator tRNA(Met) + ADP + phosphate + CoA + H(+)</text>
        <dbReference type="Rhea" id="RHEA:43788"/>
        <dbReference type="Rhea" id="RHEA-COMP:10693"/>
        <dbReference type="Rhea" id="RHEA-COMP:10694"/>
        <dbReference type="ChEBI" id="CHEBI:15377"/>
        <dbReference type="ChEBI" id="CHEBI:15378"/>
        <dbReference type="ChEBI" id="CHEBI:30616"/>
        <dbReference type="ChEBI" id="CHEBI:43474"/>
        <dbReference type="ChEBI" id="CHEBI:57287"/>
        <dbReference type="ChEBI" id="CHEBI:57288"/>
        <dbReference type="ChEBI" id="CHEBI:74900"/>
        <dbReference type="ChEBI" id="CHEBI:82748"/>
        <dbReference type="ChEBI" id="CHEBI:456216"/>
        <dbReference type="EC" id="2.3.1.193"/>
    </reaction>
</comment>
<evidence type="ECO:0000313" key="11">
    <source>
        <dbReference type="EMBL" id="QLB40760.1"/>
    </source>
</evidence>
<evidence type="ECO:0000256" key="7">
    <source>
        <dbReference type="ARBA" id="ARBA00022884"/>
    </source>
</evidence>
<comment type="function">
    <text evidence="9">Catalyzes the formation of N(4)-acetylcytidine (ac(4)C) at the wobble position of tRNA(Met), by using acetyl-CoA as an acetyl donor and ATP (or GTP).</text>
</comment>
<dbReference type="SUPFAM" id="SSF52540">
    <property type="entry name" value="P-loop containing nucleoside triphosphate hydrolases"/>
    <property type="match status" value="1"/>
</dbReference>
<dbReference type="Gene3D" id="3.40.50.300">
    <property type="entry name" value="P-loop containing nucleotide triphosphate hydrolases"/>
    <property type="match status" value="1"/>
</dbReference>
<feature type="binding site" evidence="9">
    <location>
        <position position="153"/>
    </location>
    <ligand>
        <name>ATP</name>
        <dbReference type="ChEBI" id="CHEBI:30616"/>
    </ligand>
</feature>
<comment type="caution">
    <text evidence="9">Lacks conserved residue(s) required for the propagation of feature annotation.</text>
</comment>
<dbReference type="EC" id="2.3.1.193" evidence="9"/>
<evidence type="ECO:0000256" key="2">
    <source>
        <dbReference type="ARBA" id="ARBA00022555"/>
    </source>
</evidence>
<dbReference type="GO" id="GO:0002101">
    <property type="term" value="P:tRNA wobble cytosine modification"/>
    <property type="evidence" value="ECO:0007669"/>
    <property type="project" value="UniProtKB-UniRule"/>
</dbReference>
<evidence type="ECO:0000256" key="9">
    <source>
        <dbReference type="HAMAP-Rule" id="MF_01886"/>
    </source>
</evidence>
<dbReference type="Pfam" id="PF05127">
    <property type="entry name" value="NAT10_TcmA_helicase"/>
    <property type="match status" value="1"/>
</dbReference>
<organism evidence="11 12">
    <name type="scientific">Mannheimia pernigra</name>
    <dbReference type="NCBI Taxonomy" id="111844"/>
    <lineage>
        <taxon>Bacteria</taxon>
        <taxon>Pseudomonadati</taxon>
        <taxon>Pseudomonadota</taxon>
        <taxon>Gammaproteobacteria</taxon>
        <taxon>Pasteurellales</taxon>
        <taxon>Pasteurellaceae</taxon>
        <taxon>Mannheimia</taxon>
    </lineage>
</organism>
<keyword evidence="3 9" id="KW-0808">Transferase</keyword>
<dbReference type="InterPro" id="IPR038321">
    <property type="entry name" value="TmcA_C_sf"/>
</dbReference>
<keyword evidence="12" id="KW-1185">Reference proteome</keyword>
<evidence type="ECO:0000256" key="3">
    <source>
        <dbReference type="ARBA" id="ARBA00022679"/>
    </source>
</evidence>
<dbReference type="GO" id="GO:0051392">
    <property type="term" value="F:tRNA cytidine N4-acetyltransferase activity"/>
    <property type="evidence" value="ECO:0007669"/>
    <property type="project" value="UniProtKB-UniRule"/>
</dbReference>
<dbReference type="HAMAP" id="MF_01886">
    <property type="entry name" value="tRNA_acetyltr_TmcA"/>
    <property type="match status" value="1"/>
</dbReference>
<dbReference type="Gene3D" id="1.20.120.890">
    <property type="entry name" value="tRNA(Met) cytidine acetyltransferase, tail domain"/>
    <property type="match status" value="1"/>
</dbReference>
<dbReference type="InterPro" id="IPR013562">
    <property type="entry name" value="TmcA/NAT10_N"/>
</dbReference>
<keyword evidence="4 9" id="KW-0819">tRNA processing</keyword>
<dbReference type="InterPro" id="IPR016181">
    <property type="entry name" value="Acyl_CoA_acyltransferase"/>
</dbReference>
<name>A0A7D5DWD7_9PAST</name>
<keyword evidence="7 9" id="KW-0694">RNA-binding</keyword>
<dbReference type="SUPFAM" id="SSF55729">
    <property type="entry name" value="Acyl-CoA N-acyltransferases (Nat)"/>
    <property type="match status" value="1"/>
</dbReference>
<dbReference type="InterPro" id="IPR033442">
    <property type="entry name" value="TmcA_tRNA_bind"/>
</dbReference>
<feature type="binding site" evidence="9">
    <location>
        <position position="301"/>
    </location>
    <ligand>
        <name>ATP</name>
        <dbReference type="ChEBI" id="CHEBI:30616"/>
    </ligand>
</feature>
<dbReference type="GO" id="GO:1990883">
    <property type="term" value="F:18S rRNA cytidine N-acetyltransferase activity"/>
    <property type="evidence" value="ECO:0007669"/>
    <property type="project" value="TreeGrafter"/>
</dbReference>
<feature type="binding site" evidence="9">
    <location>
        <begin position="448"/>
        <end position="450"/>
    </location>
    <ligand>
        <name>acetyl-CoA</name>
        <dbReference type="ChEBI" id="CHEBI:57288"/>
    </ligand>
</feature>
<proteinExistence type="inferred from homology"/>
<dbReference type="RefSeq" id="WP_176810028.1">
    <property type="nucleotide sequence ID" value="NZ_CP055306.1"/>
</dbReference>
<gene>
    <name evidence="9" type="primary">tmcA</name>
    <name evidence="11" type="ORF">HV559_07700</name>
</gene>
<evidence type="ECO:0000259" key="10">
    <source>
        <dbReference type="PROSITE" id="PS51186"/>
    </source>
</evidence>
<evidence type="ECO:0000256" key="1">
    <source>
        <dbReference type="ARBA" id="ARBA00022490"/>
    </source>
</evidence>
<keyword evidence="1 9" id="KW-0963">Cytoplasm</keyword>
<protein>
    <recommendedName>
        <fullName evidence="9">tRNA(Met) cytidine acetyltransferase TmcA</fullName>
        <ecNumber evidence="9">2.3.1.193</ecNumber>
    </recommendedName>
</protein>
<dbReference type="EMBL" id="CP055306">
    <property type="protein sequence ID" value="QLB40760.1"/>
    <property type="molecule type" value="Genomic_DNA"/>
</dbReference>
<evidence type="ECO:0000256" key="6">
    <source>
        <dbReference type="ARBA" id="ARBA00022840"/>
    </source>
</evidence>
<dbReference type="Proteomes" id="UP000509660">
    <property type="component" value="Chromosome"/>
</dbReference>
<dbReference type="PANTHER" id="PTHR10925">
    <property type="entry name" value="N-ACETYLTRANSFERASE 10"/>
    <property type="match status" value="1"/>
</dbReference>
<dbReference type="AlphaFoldDB" id="A0A7D5DWD7"/>
<evidence type="ECO:0000313" key="12">
    <source>
        <dbReference type="Proteomes" id="UP000509660"/>
    </source>
</evidence>
<dbReference type="GO" id="GO:0000049">
    <property type="term" value="F:tRNA binding"/>
    <property type="evidence" value="ECO:0007669"/>
    <property type="project" value="UniProtKB-UniRule"/>
</dbReference>
<dbReference type="GO" id="GO:0051391">
    <property type="term" value="P:tRNA acetylation"/>
    <property type="evidence" value="ECO:0007669"/>
    <property type="project" value="UniProtKB-UniRule"/>
</dbReference>
<dbReference type="Pfam" id="PF13718">
    <property type="entry name" value="GNAT_acetyltr_2"/>
    <property type="match status" value="2"/>
</dbReference>
<evidence type="ECO:0000256" key="4">
    <source>
        <dbReference type="ARBA" id="ARBA00022694"/>
    </source>
</evidence>
<comment type="similarity">
    <text evidence="9">Belongs to the TmcA family.</text>
</comment>
<dbReference type="Gene3D" id="3.40.630.30">
    <property type="match status" value="1"/>
</dbReference>
<dbReference type="GO" id="GO:0005524">
    <property type="term" value="F:ATP binding"/>
    <property type="evidence" value="ECO:0007669"/>
    <property type="project" value="UniProtKB-UniRule"/>
</dbReference>
<evidence type="ECO:0000256" key="5">
    <source>
        <dbReference type="ARBA" id="ARBA00022741"/>
    </source>
</evidence>
<keyword evidence="8 9" id="KW-0012">Acyltransferase</keyword>
<dbReference type="Pfam" id="PF08351">
    <property type="entry name" value="TmcA_N"/>
    <property type="match status" value="1"/>
</dbReference>
<evidence type="ECO:0000256" key="8">
    <source>
        <dbReference type="ARBA" id="ARBA00023315"/>
    </source>
</evidence>
<keyword evidence="2 9" id="KW-0820">tRNA-binding</keyword>
<feature type="domain" description="N-acetyltransferase" evidence="10">
    <location>
        <begin position="343"/>
        <end position="522"/>
    </location>
</feature>
<dbReference type="InterPro" id="IPR027417">
    <property type="entry name" value="P-loop_NTPase"/>
</dbReference>
<dbReference type="GO" id="GO:0005737">
    <property type="term" value="C:cytoplasm"/>
    <property type="evidence" value="ECO:0007669"/>
    <property type="project" value="UniProtKB-SubCell"/>
</dbReference>
<dbReference type="InterPro" id="IPR000182">
    <property type="entry name" value="GNAT_dom"/>
</dbReference>
<dbReference type="CDD" id="cd04301">
    <property type="entry name" value="NAT_SF"/>
    <property type="match status" value="1"/>
</dbReference>
<dbReference type="PANTHER" id="PTHR10925:SF5">
    <property type="entry name" value="RNA CYTIDINE ACETYLTRANSFERASE"/>
    <property type="match status" value="1"/>
</dbReference>
<dbReference type="Gene3D" id="3.40.50.11040">
    <property type="match status" value="1"/>
</dbReference>
<dbReference type="InterPro" id="IPR032672">
    <property type="entry name" value="TmcA/NAT10/Kre33"/>
</dbReference>